<organism evidence="2">
    <name type="scientific">Tanacetum cinerariifolium</name>
    <name type="common">Dalmatian daisy</name>
    <name type="synonym">Chrysanthemum cinerariifolium</name>
    <dbReference type="NCBI Taxonomy" id="118510"/>
    <lineage>
        <taxon>Eukaryota</taxon>
        <taxon>Viridiplantae</taxon>
        <taxon>Streptophyta</taxon>
        <taxon>Embryophyta</taxon>
        <taxon>Tracheophyta</taxon>
        <taxon>Spermatophyta</taxon>
        <taxon>Magnoliopsida</taxon>
        <taxon>eudicotyledons</taxon>
        <taxon>Gunneridae</taxon>
        <taxon>Pentapetalae</taxon>
        <taxon>asterids</taxon>
        <taxon>campanulids</taxon>
        <taxon>Asterales</taxon>
        <taxon>Asteraceae</taxon>
        <taxon>Asteroideae</taxon>
        <taxon>Anthemideae</taxon>
        <taxon>Anthemidinae</taxon>
        <taxon>Tanacetum</taxon>
    </lineage>
</organism>
<reference evidence="2" key="1">
    <citation type="journal article" date="2019" name="Sci. Rep.">
        <title>Draft genome of Tanacetum cinerariifolium, the natural source of mosquito coil.</title>
        <authorList>
            <person name="Yamashiro T."/>
            <person name="Shiraishi A."/>
            <person name="Satake H."/>
            <person name="Nakayama K."/>
        </authorList>
    </citation>
    <scope>NUCLEOTIDE SEQUENCE</scope>
</reference>
<dbReference type="EMBL" id="BKCJ011179456">
    <property type="protein sequence ID" value="GFC99573.1"/>
    <property type="molecule type" value="Genomic_DNA"/>
</dbReference>
<sequence length="177" mass="19753">PEHSFSMGYEHFNTTLVTELDEVAESSTKTLVPIPHECEVTLDNESKSNEPVKDDSLAPTTFPNPLFHDKDDVTIHEDDVPIEESKDNDSQREEIDIVTSTDELLPPGVKNDDDSEGEVDVVVELRVDNSISNSENELSDNEQSDFDNLLVPRPPPEPPDAKYDFEPDSGEEISVVM</sequence>
<feature type="compositionally biased region" description="Basic and acidic residues" evidence="1">
    <location>
        <begin position="67"/>
        <end position="95"/>
    </location>
</feature>
<feature type="non-terminal residue" evidence="2">
    <location>
        <position position="177"/>
    </location>
</feature>
<feature type="non-terminal residue" evidence="2">
    <location>
        <position position="1"/>
    </location>
</feature>
<evidence type="ECO:0000313" key="2">
    <source>
        <dbReference type="EMBL" id="GFC99573.1"/>
    </source>
</evidence>
<protein>
    <submittedName>
        <fullName evidence="2">Uncharacterized protein</fullName>
    </submittedName>
</protein>
<evidence type="ECO:0000256" key="1">
    <source>
        <dbReference type="SAM" id="MobiDB-lite"/>
    </source>
</evidence>
<feature type="region of interest" description="Disordered" evidence="1">
    <location>
        <begin position="40"/>
        <end position="177"/>
    </location>
</feature>
<proteinExistence type="predicted"/>
<name>A0A699SRY3_TANCI</name>
<comment type="caution">
    <text evidence="2">The sequence shown here is derived from an EMBL/GenBank/DDBJ whole genome shotgun (WGS) entry which is preliminary data.</text>
</comment>
<accession>A0A699SRY3</accession>
<feature type="compositionally biased region" description="Basic and acidic residues" evidence="1">
    <location>
        <begin position="40"/>
        <end position="56"/>
    </location>
</feature>
<dbReference type="AlphaFoldDB" id="A0A699SRY3"/>
<gene>
    <name evidence="2" type="ORF">Tci_871543</name>
</gene>